<dbReference type="AlphaFoldDB" id="A0A917Y5M3"/>
<evidence type="ECO:0000313" key="1">
    <source>
        <dbReference type="EMBL" id="GGN66318.1"/>
    </source>
</evidence>
<proteinExistence type="predicted"/>
<reference evidence="1" key="1">
    <citation type="journal article" date="2014" name="Int. J. Syst. Evol. Microbiol.">
        <title>Complete genome sequence of Corynebacterium casei LMG S-19264T (=DSM 44701T), isolated from a smear-ripened cheese.</title>
        <authorList>
            <consortium name="US DOE Joint Genome Institute (JGI-PGF)"/>
            <person name="Walter F."/>
            <person name="Albersmeier A."/>
            <person name="Kalinowski J."/>
            <person name="Ruckert C."/>
        </authorList>
    </citation>
    <scope>NUCLEOTIDE SEQUENCE</scope>
    <source>
        <strain evidence="1">JCM 17251</strain>
    </source>
</reference>
<name>A0A917Y5M3_9BACI</name>
<dbReference type="RefSeq" id="WP_188859401.1">
    <property type="nucleotide sequence ID" value="NZ_BMOS01000045.1"/>
</dbReference>
<protein>
    <submittedName>
        <fullName evidence="1">Uncharacterized protein</fullName>
    </submittedName>
</protein>
<reference evidence="1" key="2">
    <citation type="submission" date="2020-09" db="EMBL/GenBank/DDBJ databases">
        <authorList>
            <person name="Sun Q."/>
            <person name="Ohkuma M."/>
        </authorList>
    </citation>
    <scope>NUCLEOTIDE SEQUENCE</scope>
    <source>
        <strain evidence="1">JCM 17251</strain>
    </source>
</reference>
<organism evidence="1 2">
    <name type="scientific">Oceanobacillus indicireducens</name>
    <dbReference type="NCBI Taxonomy" id="1004261"/>
    <lineage>
        <taxon>Bacteria</taxon>
        <taxon>Bacillati</taxon>
        <taxon>Bacillota</taxon>
        <taxon>Bacilli</taxon>
        <taxon>Bacillales</taxon>
        <taxon>Bacillaceae</taxon>
        <taxon>Oceanobacillus</taxon>
    </lineage>
</organism>
<evidence type="ECO:0000313" key="2">
    <source>
        <dbReference type="Proteomes" id="UP000624041"/>
    </source>
</evidence>
<gene>
    <name evidence="1" type="ORF">GCM10007971_36150</name>
</gene>
<comment type="caution">
    <text evidence="1">The sequence shown here is derived from an EMBL/GenBank/DDBJ whole genome shotgun (WGS) entry which is preliminary data.</text>
</comment>
<dbReference type="EMBL" id="BMOS01000045">
    <property type="protein sequence ID" value="GGN66318.1"/>
    <property type="molecule type" value="Genomic_DNA"/>
</dbReference>
<keyword evidence="2" id="KW-1185">Reference proteome</keyword>
<sequence>MTHKELQSYRNRFEEIKKSDEPIRTRKLASLMSDLELSYNIPVFAMAVYEKNNPEVMALYREVSNARTF</sequence>
<dbReference type="Proteomes" id="UP000624041">
    <property type="component" value="Unassembled WGS sequence"/>
</dbReference>
<accession>A0A917Y5M3</accession>